<accession>A0A080ZGU2</accession>
<comment type="caution">
    <text evidence="1">The sequence shown here is derived from an EMBL/GenBank/DDBJ whole genome shotgun (WGS) entry which is preliminary data.</text>
</comment>
<organism evidence="1 2">
    <name type="scientific">Phytophthora nicotianae P1976</name>
    <dbReference type="NCBI Taxonomy" id="1317066"/>
    <lineage>
        <taxon>Eukaryota</taxon>
        <taxon>Sar</taxon>
        <taxon>Stramenopiles</taxon>
        <taxon>Oomycota</taxon>
        <taxon>Peronosporomycetes</taxon>
        <taxon>Peronosporales</taxon>
        <taxon>Peronosporaceae</taxon>
        <taxon>Phytophthora</taxon>
    </lineage>
</organism>
<name>A0A080ZGU2_PHYNI</name>
<dbReference type="OrthoDB" id="122809at2759"/>
<protein>
    <submittedName>
        <fullName evidence="1">Uncharacterized protein</fullName>
    </submittedName>
</protein>
<proteinExistence type="predicted"/>
<evidence type="ECO:0000313" key="2">
    <source>
        <dbReference type="Proteomes" id="UP000028582"/>
    </source>
</evidence>
<dbReference type="Proteomes" id="UP000028582">
    <property type="component" value="Unassembled WGS sequence"/>
</dbReference>
<gene>
    <name evidence="1" type="ORF">F444_16889</name>
</gene>
<reference evidence="1 2" key="1">
    <citation type="submission" date="2013-11" db="EMBL/GenBank/DDBJ databases">
        <title>The Genome Sequence of Phytophthora parasitica P1976.</title>
        <authorList>
            <consortium name="The Broad Institute Genomics Platform"/>
            <person name="Russ C."/>
            <person name="Tyler B."/>
            <person name="Panabieres F."/>
            <person name="Shan W."/>
            <person name="Tripathy S."/>
            <person name="Grunwald N."/>
            <person name="Machado M."/>
            <person name="Johnson C.S."/>
            <person name="Walker B."/>
            <person name="Young S."/>
            <person name="Zeng Q."/>
            <person name="Gargeya S."/>
            <person name="Fitzgerald M."/>
            <person name="Haas B."/>
            <person name="Abouelleil A."/>
            <person name="Allen A.W."/>
            <person name="Alvarado L."/>
            <person name="Arachchi H.M."/>
            <person name="Berlin A.M."/>
            <person name="Chapman S.B."/>
            <person name="Gainer-Dewar J."/>
            <person name="Goldberg J."/>
            <person name="Griggs A."/>
            <person name="Gujja S."/>
            <person name="Hansen M."/>
            <person name="Howarth C."/>
            <person name="Imamovic A."/>
            <person name="Ireland A."/>
            <person name="Larimer J."/>
            <person name="McCowan C."/>
            <person name="Murphy C."/>
            <person name="Pearson M."/>
            <person name="Poon T.W."/>
            <person name="Priest M."/>
            <person name="Roberts A."/>
            <person name="Saif S."/>
            <person name="Shea T."/>
            <person name="Sisk P."/>
            <person name="Sykes S."/>
            <person name="Wortman J."/>
            <person name="Nusbaum C."/>
            <person name="Birren B."/>
        </authorList>
    </citation>
    <scope>NUCLEOTIDE SEQUENCE [LARGE SCALE GENOMIC DNA]</scope>
    <source>
        <strain evidence="1 2">P1976</strain>
    </source>
</reference>
<dbReference type="AlphaFoldDB" id="A0A080ZGU2"/>
<dbReference type="EMBL" id="ANJA01003140">
    <property type="protein sequence ID" value="ETO65853.1"/>
    <property type="molecule type" value="Genomic_DNA"/>
</dbReference>
<sequence>MNVVGCSELCIEFPDRVDLLDALADIDTEQQSGQHCGSGDEDILSNLLRESDDIDVERDCINSTDLSSSLDEAAPFTCTSFDIQSLRPCMVKMEAVKNLSSDRSAKRRAQLANSPVAYVIERRYRIRIEIANLKSEEVSLSEQLEVLISKGQTRLSTRYYSRWKEAAEIEHSKRELVEQENRQLRQALYQQNCYMRSFNAVLIPAMRFHTDLNMSKFLHTATHLPTDSQSRLRYLESVCTEAKLDIATQILLSETESTRLFTVPSFSWEPLDVGPSGFGVTSIAVFAIDSSNACETFQAARTAIGNCAVVWPNYSLLDSSVNQMDMQSVKFNIHYGVTEHRFQSGMSEEQVVLESRDLSYFRVGGEGSVFLWDFVDEDNQFPVKKTTAVKRTTVVALLVRPERCDDGVERVVCRYICSKIHMIDALELPPGIERFSKSKQLGAQVADSMVYETIKGDVARNSV</sequence>
<evidence type="ECO:0000313" key="1">
    <source>
        <dbReference type="EMBL" id="ETO65853.1"/>
    </source>
</evidence>